<sequence length="827" mass="89730">MHALTTRLLRQPFTTLLFLLLVVASLPAYAQRGVVQGHITTPNGQPAVGVSVGVQGTTRGATTNNSGDYRIGGLNPGTYSLGVRLLGYSTQERPVQVEAGQTSTQDFQLVASTEQLKEVVVQGAQTNKFARKESAYVGKMPLKNLENPQVYATVGKELLTEQLVFTVDDATRNVPGLQKMWDATGRGGDGGAFYASRGFVLSSQLRNGVAGNVTSDIDAVNLEKLEVIKGPSATLFGSALTSYGGLLNRVTKKPSDTFGGEATVAAGSYGFHRVSADVNLVNPNTPADQPQKLAFRLNTAYTYEDNFQSAGYTGFNKNLAVAPSLQWRPSDKLTVNVDAEVYQGRGVGKQLVFFYFPSSALGFNRADKAPLDYRQSYLGPGLIQDSRSTNLFGQVQYRISPNFTSTTFLTSSHSFSDGAGPYFYLNPVDSATQAVTLSRADQSTQNSKRQIWEVQQLFNGDFNVGSLRNRVVLGLDFLRIDADVNFLGGGFDAVPVVNVPGYNYRTFNGTALAALYATTPPPHYLVTTKSNTYSAFVSDVLNLTDKLSVLAALRLDHFDNKGGISYSPNMAYSQTSLSPKFGLVYQPVKDRVALFANYQNSFKNPTDGTYIDVNRQARTSKIEQANQWEGGVKLDAADGRVSATVSYYDIQVQDLLRSTPVPESAPGANNGIPNAQTQNGTQMSRGVELNLTANPITGLNIVAGFAYNHSEWKNSSEIENGRRPNTASSPYLANAWVSYRQPTGTLSGLGAGFGGNYASDNRVQNTTLSVFTLPSYTVLNASVFYDQPKFRLSAKVDNLTDKQYWVGYTTMSPQKLRSIIGSVSYKF</sequence>
<dbReference type="RefSeq" id="WP_206985803.1">
    <property type="nucleotide sequence ID" value="NZ_JAFLQZ010000014.1"/>
</dbReference>
<keyword evidence="17" id="KW-0675">Receptor</keyword>
<feature type="domain" description="TonB-dependent receptor-like beta-barrel" evidence="15">
    <location>
        <begin position="369"/>
        <end position="799"/>
    </location>
</feature>
<comment type="similarity">
    <text evidence="12 13">Belongs to the TonB-dependent receptor family.</text>
</comment>
<keyword evidence="4" id="KW-0410">Iron transport</keyword>
<evidence type="ECO:0000256" key="8">
    <source>
        <dbReference type="ARBA" id="ARBA00023065"/>
    </source>
</evidence>
<evidence type="ECO:0000256" key="9">
    <source>
        <dbReference type="ARBA" id="ARBA00023077"/>
    </source>
</evidence>
<evidence type="ECO:0000313" key="17">
    <source>
        <dbReference type="EMBL" id="MBO0359857.1"/>
    </source>
</evidence>
<dbReference type="GO" id="GO:0009279">
    <property type="term" value="C:cell outer membrane"/>
    <property type="evidence" value="ECO:0007669"/>
    <property type="project" value="UniProtKB-SubCell"/>
</dbReference>
<evidence type="ECO:0000256" key="12">
    <source>
        <dbReference type="PROSITE-ProRule" id="PRU01360"/>
    </source>
</evidence>
<gene>
    <name evidence="17" type="ORF">J0X19_17995</name>
</gene>
<keyword evidence="2 12" id="KW-0813">Transport</keyword>
<evidence type="ECO:0000256" key="4">
    <source>
        <dbReference type="ARBA" id="ARBA00022496"/>
    </source>
</evidence>
<dbReference type="AlphaFoldDB" id="A0A939F054"/>
<dbReference type="InterPro" id="IPR039426">
    <property type="entry name" value="TonB-dep_rcpt-like"/>
</dbReference>
<evidence type="ECO:0000256" key="2">
    <source>
        <dbReference type="ARBA" id="ARBA00022448"/>
    </source>
</evidence>
<evidence type="ECO:0000313" key="18">
    <source>
        <dbReference type="Proteomes" id="UP000664144"/>
    </source>
</evidence>
<keyword evidence="9 13" id="KW-0798">TonB box</keyword>
<dbReference type="GO" id="GO:0030246">
    <property type="term" value="F:carbohydrate binding"/>
    <property type="evidence" value="ECO:0007669"/>
    <property type="project" value="InterPro"/>
</dbReference>
<evidence type="ECO:0000256" key="1">
    <source>
        <dbReference type="ARBA" id="ARBA00004571"/>
    </source>
</evidence>
<accession>A0A939F054</accession>
<organism evidence="17 18">
    <name type="scientific">Hymenobacter telluris</name>
    <dbReference type="NCBI Taxonomy" id="2816474"/>
    <lineage>
        <taxon>Bacteria</taxon>
        <taxon>Pseudomonadati</taxon>
        <taxon>Bacteroidota</taxon>
        <taxon>Cytophagia</taxon>
        <taxon>Cytophagales</taxon>
        <taxon>Hymenobacteraceae</taxon>
        <taxon>Hymenobacter</taxon>
    </lineage>
</organism>
<feature type="chain" id="PRO_5037186656" evidence="14">
    <location>
        <begin position="31"/>
        <end position="827"/>
    </location>
</feature>
<reference evidence="17" key="1">
    <citation type="submission" date="2021-03" db="EMBL/GenBank/DDBJ databases">
        <authorList>
            <person name="Kim M.K."/>
        </authorList>
    </citation>
    <scope>NUCLEOTIDE SEQUENCE</scope>
    <source>
        <strain evidence="17">BT186</strain>
    </source>
</reference>
<proteinExistence type="inferred from homology"/>
<dbReference type="EMBL" id="JAFLQZ010000014">
    <property type="protein sequence ID" value="MBO0359857.1"/>
    <property type="molecule type" value="Genomic_DNA"/>
</dbReference>
<dbReference type="Pfam" id="PF13620">
    <property type="entry name" value="CarboxypepD_reg"/>
    <property type="match status" value="1"/>
</dbReference>
<evidence type="ECO:0000256" key="11">
    <source>
        <dbReference type="ARBA" id="ARBA00023237"/>
    </source>
</evidence>
<dbReference type="Gene3D" id="2.40.170.20">
    <property type="entry name" value="TonB-dependent receptor, beta-barrel domain"/>
    <property type="match status" value="1"/>
</dbReference>
<dbReference type="Proteomes" id="UP000664144">
    <property type="component" value="Unassembled WGS sequence"/>
</dbReference>
<dbReference type="InterPro" id="IPR012910">
    <property type="entry name" value="Plug_dom"/>
</dbReference>
<comment type="subcellular location">
    <subcellularLocation>
        <location evidence="1 12">Cell outer membrane</location>
        <topology evidence="1 12">Multi-pass membrane protein</topology>
    </subcellularLocation>
</comment>
<evidence type="ECO:0000256" key="6">
    <source>
        <dbReference type="ARBA" id="ARBA00022729"/>
    </source>
</evidence>
<evidence type="ECO:0000256" key="14">
    <source>
        <dbReference type="SAM" id="SignalP"/>
    </source>
</evidence>
<evidence type="ECO:0000259" key="16">
    <source>
        <dbReference type="Pfam" id="PF07715"/>
    </source>
</evidence>
<dbReference type="PANTHER" id="PTHR32552:SF68">
    <property type="entry name" value="FERRICHROME OUTER MEMBRANE TRANSPORTER_PHAGE RECEPTOR"/>
    <property type="match status" value="1"/>
</dbReference>
<dbReference type="Pfam" id="PF00593">
    <property type="entry name" value="TonB_dep_Rec_b-barrel"/>
    <property type="match status" value="1"/>
</dbReference>
<dbReference type="Pfam" id="PF07715">
    <property type="entry name" value="Plug"/>
    <property type="match status" value="1"/>
</dbReference>
<dbReference type="CDD" id="cd01347">
    <property type="entry name" value="ligand_gated_channel"/>
    <property type="match status" value="1"/>
</dbReference>
<dbReference type="GO" id="GO:0015344">
    <property type="term" value="F:siderophore uptake transmembrane transporter activity"/>
    <property type="evidence" value="ECO:0007669"/>
    <property type="project" value="TreeGrafter"/>
</dbReference>
<evidence type="ECO:0000256" key="5">
    <source>
        <dbReference type="ARBA" id="ARBA00022692"/>
    </source>
</evidence>
<protein>
    <submittedName>
        <fullName evidence="17">TonB-dependent receptor</fullName>
    </submittedName>
</protein>
<keyword evidence="10 12" id="KW-0472">Membrane</keyword>
<dbReference type="InterPro" id="IPR000531">
    <property type="entry name" value="Beta-barrel_TonB"/>
</dbReference>
<evidence type="ECO:0000256" key="7">
    <source>
        <dbReference type="ARBA" id="ARBA00023004"/>
    </source>
</evidence>
<dbReference type="InterPro" id="IPR036942">
    <property type="entry name" value="Beta-barrel_TonB_sf"/>
</dbReference>
<keyword evidence="11 12" id="KW-0998">Cell outer membrane</keyword>
<dbReference type="SUPFAM" id="SSF49452">
    <property type="entry name" value="Starch-binding domain-like"/>
    <property type="match status" value="1"/>
</dbReference>
<dbReference type="InterPro" id="IPR037066">
    <property type="entry name" value="Plug_dom_sf"/>
</dbReference>
<keyword evidence="8" id="KW-0406">Ion transport</keyword>
<evidence type="ECO:0000256" key="10">
    <source>
        <dbReference type="ARBA" id="ARBA00023136"/>
    </source>
</evidence>
<keyword evidence="3 12" id="KW-1134">Transmembrane beta strand</keyword>
<keyword evidence="18" id="KW-1185">Reference proteome</keyword>
<name>A0A939F054_9BACT</name>
<evidence type="ECO:0000256" key="3">
    <source>
        <dbReference type="ARBA" id="ARBA00022452"/>
    </source>
</evidence>
<dbReference type="PROSITE" id="PS52016">
    <property type="entry name" value="TONB_DEPENDENT_REC_3"/>
    <property type="match status" value="1"/>
</dbReference>
<dbReference type="SUPFAM" id="SSF56935">
    <property type="entry name" value="Porins"/>
    <property type="match status" value="1"/>
</dbReference>
<keyword evidence="6 14" id="KW-0732">Signal</keyword>
<dbReference type="Gene3D" id="2.60.40.1120">
    <property type="entry name" value="Carboxypeptidase-like, regulatory domain"/>
    <property type="match status" value="1"/>
</dbReference>
<dbReference type="InterPro" id="IPR013784">
    <property type="entry name" value="Carb-bd-like_fold"/>
</dbReference>
<evidence type="ECO:0000259" key="15">
    <source>
        <dbReference type="Pfam" id="PF00593"/>
    </source>
</evidence>
<keyword evidence="5 12" id="KW-0812">Transmembrane</keyword>
<feature type="signal peptide" evidence="14">
    <location>
        <begin position="1"/>
        <end position="30"/>
    </location>
</feature>
<comment type="caution">
    <text evidence="17">The sequence shown here is derived from an EMBL/GenBank/DDBJ whole genome shotgun (WGS) entry which is preliminary data.</text>
</comment>
<feature type="domain" description="TonB-dependent receptor plug" evidence="16">
    <location>
        <begin position="145"/>
        <end position="239"/>
    </location>
</feature>
<evidence type="ECO:0000256" key="13">
    <source>
        <dbReference type="RuleBase" id="RU003357"/>
    </source>
</evidence>
<dbReference type="Gene3D" id="2.170.130.10">
    <property type="entry name" value="TonB-dependent receptor, plug domain"/>
    <property type="match status" value="1"/>
</dbReference>
<keyword evidence="7" id="KW-0408">Iron</keyword>
<dbReference type="PANTHER" id="PTHR32552">
    <property type="entry name" value="FERRICHROME IRON RECEPTOR-RELATED"/>
    <property type="match status" value="1"/>
</dbReference>